<organism evidence="1 2">
    <name type="scientific">Streptomyces achmelvichensis</name>
    <dbReference type="NCBI Taxonomy" id="3134111"/>
    <lineage>
        <taxon>Bacteria</taxon>
        <taxon>Bacillati</taxon>
        <taxon>Actinomycetota</taxon>
        <taxon>Actinomycetes</taxon>
        <taxon>Kitasatosporales</taxon>
        <taxon>Streptomycetaceae</taxon>
        <taxon>Streptomyces</taxon>
    </lineage>
</organism>
<gene>
    <name evidence="1" type="ORF">WKI67_40260</name>
</gene>
<name>A0ACC6Q779_9ACTN</name>
<accession>A0ACC6Q779</accession>
<evidence type="ECO:0000313" key="1">
    <source>
        <dbReference type="EMBL" id="MEJ8639593.1"/>
    </source>
</evidence>
<sequence length="75" mass="8057">MPDPGLGSESVSFRLIQLVAVGDEEPRKVPVTVTMVRVGATVATFQSTNIERDGHAVVPPDVVSKQLTKLADENR</sequence>
<evidence type="ECO:0000313" key="2">
    <source>
        <dbReference type="Proteomes" id="UP001377168"/>
    </source>
</evidence>
<proteinExistence type="predicted"/>
<comment type="caution">
    <text evidence="1">The sequence shown here is derived from an EMBL/GenBank/DDBJ whole genome shotgun (WGS) entry which is preliminary data.</text>
</comment>
<dbReference type="Proteomes" id="UP001377168">
    <property type="component" value="Unassembled WGS sequence"/>
</dbReference>
<reference evidence="1" key="1">
    <citation type="submission" date="2024-03" db="EMBL/GenBank/DDBJ databases">
        <title>Novel Streptomyces species of biotechnological and ecological value are a feature of Machair soil.</title>
        <authorList>
            <person name="Prole J.R."/>
            <person name="Goodfellow M."/>
            <person name="Allenby N."/>
            <person name="Ward A.C."/>
        </authorList>
    </citation>
    <scope>NUCLEOTIDE SEQUENCE</scope>
    <source>
        <strain evidence="1">MS2.AVA.5</strain>
    </source>
</reference>
<keyword evidence="2" id="KW-1185">Reference proteome</keyword>
<dbReference type="EMBL" id="JBBKAJ010000022">
    <property type="protein sequence ID" value="MEJ8639593.1"/>
    <property type="molecule type" value="Genomic_DNA"/>
</dbReference>
<protein>
    <submittedName>
        <fullName evidence="1">Uncharacterized protein</fullName>
    </submittedName>
</protein>